<feature type="transmembrane region" description="Helical" evidence="8">
    <location>
        <begin position="236"/>
        <end position="253"/>
    </location>
</feature>
<feature type="transmembrane region" description="Helical" evidence="8">
    <location>
        <begin position="259"/>
        <end position="277"/>
    </location>
</feature>
<accession>A0A5N0V116</accession>
<name>A0A5N0V116_9PSEU</name>
<keyword evidence="4 8" id="KW-0812">Transmembrane</keyword>
<keyword evidence="2" id="KW-1003">Cell membrane</keyword>
<feature type="transmembrane region" description="Helical" evidence="8">
    <location>
        <begin position="144"/>
        <end position="165"/>
    </location>
</feature>
<protein>
    <submittedName>
        <fullName evidence="9">DUF2029 domain-containing protein</fullName>
    </submittedName>
</protein>
<evidence type="ECO:0000256" key="3">
    <source>
        <dbReference type="ARBA" id="ARBA00022679"/>
    </source>
</evidence>
<dbReference type="Proteomes" id="UP000319769">
    <property type="component" value="Unassembled WGS sequence"/>
</dbReference>
<evidence type="ECO:0000256" key="8">
    <source>
        <dbReference type="SAM" id="Phobius"/>
    </source>
</evidence>
<comment type="subcellular location">
    <subcellularLocation>
        <location evidence="1">Cell membrane</location>
        <topology evidence="1">Multi-pass membrane protein</topology>
    </subcellularLocation>
</comment>
<keyword evidence="5 8" id="KW-1133">Transmembrane helix</keyword>
<sequence length="378" mass="40024">MVFSGLSPTDLQVYRFGALALAAGHDVYGPLPVPTGSNPLPFIYPPFAALAFLPLALPSLPLAAVAMAAASAGSLAVTLHLVIRRIWTTASRRVACGFAVALSLACVALEPVRETFSFGQVNLVLMALVAVDCLNDRPGWRRGILVGIAVAVKVTPAVFLLFLFLRKDFRAVRNAVLSAAVVCGLCWFIAPDSTRRYFFGGELTGASGLSGSPYATNQTITGALNRLALPPSWHEALWLLLTGATVVLGVIAIRRADRLMGLILTALTGLVISPISWSHHWVWIAPALVLLGGRALRAANPAALGGVLAVGVIFVVAPHSHLPATNGRELTWTPWEHLIGDSYLLLGLAFLAWNAFRPLARRGVRSPATDTQPAVSSA</sequence>
<feature type="transmembrane region" description="Helical" evidence="8">
    <location>
        <begin position="171"/>
        <end position="190"/>
    </location>
</feature>
<evidence type="ECO:0000313" key="9">
    <source>
        <dbReference type="EMBL" id="KAA9160157.1"/>
    </source>
</evidence>
<gene>
    <name evidence="9" type="ORF">FPZ12_018235</name>
</gene>
<feature type="transmembrane region" description="Helical" evidence="8">
    <location>
        <begin position="60"/>
        <end position="82"/>
    </location>
</feature>
<evidence type="ECO:0000256" key="2">
    <source>
        <dbReference type="ARBA" id="ARBA00022475"/>
    </source>
</evidence>
<keyword evidence="3" id="KW-0808">Transferase</keyword>
<dbReference type="Pfam" id="PF09594">
    <property type="entry name" value="GT87"/>
    <property type="match status" value="1"/>
</dbReference>
<organism evidence="9 10">
    <name type="scientific">Amycolatopsis acidicola</name>
    <dbReference type="NCBI Taxonomy" id="2596893"/>
    <lineage>
        <taxon>Bacteria</taxon>
        <taxon>Bacillati</taxon>
        <taxon>Actinomycetota</taxon>
        <taxon>Actinomycetes</taxon>
        <taxon>Pseudonocardiales</taxon>
        <taxon>Pseudonocardiaceae</taxon>
        <taxon>Amycolatopsis</taxon>
    </lineage>
</organism>
<evidence type="ECO:0000256" key="7">
    <source>
        <dbReference type="ARBA" id="ARBA00024033"/>
    </source>
</evidence>
<dbReference type="InterPro" id="IPR018584">
    <property type="entry name" value="GT87"/>
</dbReference>
<feature type="transmembrane region" description="Helical" evidence="8">
    <location>
        <begin position="337"/>
        <end position="356"/>
    </location>
</feature>
<evidence type="ECO:0000256" key="6">
    <source>
        <dbReference type="ARBA" id="ARBA00023136"/>
    </source>
</evidence>
<reference evidence="9" key="1">
    <citation type="submission" date="2019-09" db="EMBL/GenBank/DDBJ databases">
        <authorList>
            <person name="Teo W.F.A."/>
            <person name="Duangmal K."/>
        </authorList>
    </citation>
    <scope>NUCLEOTIDE SEQUENCE [LARGE SCALE GENOMIC DNA]</scope>
    <source>
        <strain evidence="9">K81G1</strain>
    </source>
</reference>
<feature type="transmembrane region" description="Helical" evidence="8">
    <location>
        <begin position="94"/>
        <end position="112"/>
    </location>
</feature>
<evidence type="ECO:0000256" key="4">
    <source>
        <dbReference type="ARBA" id="ARBA00022692"/>
    </source>
</evidence>
<dbReference type="GO" id="GO:0005886">
    <property type="term" value="C:plasma membrane"/>
    <property type="evidence" value="ECO:0007669"/>
    <property type="project" value="UniProtKB-SubCell"/>
</dbReference>
<comment type="similarity">
    <text evidence="7">Belongs to the glycosyltransferase 87 family.</text>
</comment>
<dbReference type="AlphaFoldDB" id="A0A5N0V116"/>
<comment type="caution">
    <text evidence="9">The sequence shown here is derived from an EMBL/GenBank/DDBJ whole genome shotgun (WGS) entry which is preliminary data.</text>
</comment>
<dbReference type="OrthoDB" id="9774600at2"/>
<evidence type="ECO:0000313" key="10">
    <source>
        <dbReference type="Proteomes" id="UP000319769"/>
    </source>
</evidence>
<dbReference type="GO" id="GO:0016758">
    <property type="term" value="F:hexosyltransferase activity"/>
    <property type="evidence" value="ECO:0007669"/>
    <property type="project" value="InterPro"/>
</dbReference>
<evidence type="ECO:0000256" key="1">
    <source>
        <dbReference type="ARBA" id="ARBA00004651"/>
    </source>
</evidence>
<evidence type="ECO:0000256" key="5">
    <source>
        <dbReference type="ARBA" id="ARBA00022989"/>
    </source>
</evidence>
<keyword evidence="6 8" id="KW-0472">Membrane</keyword>
<feature type="transmembrane region" description="Helical" evidence="8">
    <location>
        <begin position="298"/>
        <end position="317"/>
    </location>
</feature>
<dbReference type="EMBL" id="VMNW02000024">
    <property type="protein sequence ID" value="KAA9160157.1"/>
    <property type="molecule type" value="Genomic_DNA"/>
</dbReference>
<proteinExistence type="inferred from homology"/>
<keyword evidence="10" id="KW-1185">Reference proteome</keyword>